<dbReference type="AlphaFoldDB" id="A0A1I0PPX9"/>
<dbReference type="CDD" id="cd06160">
    <property type="entry name" value="S2P-M50_like_2"/>
    <property type="match status" value="1"/>
</dbReference>
<keyword evidence="6 9" id="KW-1133">Transmembrane helix</keyword>
<keyword evidence="4" id="KW-0378">Hydrolase</keyword>
<sequence length="385" mass="42026">MDDVDRSGFDGPGRGARSLDDGPSIDRIESVFAVYEIQREDDRLVYYGDPLAHPERVVRELWPDFRDHGYDANLERRHGEYALVAEPTSVGVDGIPWTNIVLLLLTVGSTLFAGSFWYQIDPFTDPTAILQAWPFTVAILGVLGVHEMGHYVMSRYHQVDASLPYFIPVPTLIGTMGAVIKMKGRMPDRKALFDIGVAGPLAGLVATVVVTVVGLHMPPVTVDPAVLQSPDAVQIELGYPLLLEWLAAGFDQSLYREDPTMGVNPVVIGAWVGMFVTFLNLIPVGQLDGGHILRAMTGELQETIAALVPGVLFALAGYLYYVQNYDVNTVFVWILWGLLTTVLASMGPATPIRDEPLGRGRFVLGIATFGLGFLCFMPVPVVIVG</sequence>
<accession>A0A1I0PPX9</accession>
<feature type="transmembrane region" description="Helical" evidence="9">
    <location>
        <begin position="362"/>
        <end position="383"/>
    </location>
</feature>
<feature type="transmembrane region" description="Helical" evidence="9">
    <location>
        <begin position="192"/>
        <end position="217"/>
    </location>
</feature>
<proteinExistence type="predicted"/>
<dbReference type="Proteomes" id="UP000183275">
    <property type="component" value="Unassembled WGS sequence"/>
</dbReference>
<keyword evidence="12" id="KW-1185">Reference proteome</keyword>
<evidence type="ECO:0000259" key="10">
    <source>
        <dbReference type="Pfam" id="PF02163"/>
    </source>
</evidence>
<dbReference type="InterPro" id="IPR044838">
    <property type="entry name" value="EGY1-like"/>
</dbReference>
<keyword evidence="2" id="KW-0645">Protease</keyword>
<evidence type="ECO:0000313" key="12">
    <source>
        <dbReference type="Proteomes" id="UP000183275"/>
    </source>
</evidence>
<dbReference type="GO" id="GO:0016020">
    <property type="term" value="C:membrane"/>
    <property type="evidence" value="ECO:0007669"/>
    <property type="project" value="UniProtKB-SubCell"/>
</dbReference>
<dbReference type="InterPro" id="IPR008915">
    <property type="entry name" value="Peptidase_M50"/>
</dbReference>
<evidence type="ECO:0000256" key="7">
    <source>
        <dbReference type="ARBA" id="ARBA00023136"/>
    </source>
</evidence>
<evidence type="ECO:0000256" key="5">
    <source>
        <dbReference type="ARBA" id="ARBA00022946"/>
    </source>
</evidence>
<dbReference type="GO" id="GO:0006508">
    <property type="term" value="P:proteolysis"/>
    <property type="evidence" value="ECO:0007669"/>
    <property type="project" value="UniProtKB-KW"/>
</dbReference>
<feature type="transmembrane region" description="Helical" evidence="9">
    <location>
        <begin position="132"/>
        <end position="151"/>
    </location>
</feature>
<organism evidence="11 12">
    <name type="scientific">Natrinema salifodinae</name>
    <dbReference type="NCBI Taxonomy" id="1202768"/>
    <lineage>
        <taxon>Archaea</taxon>
        <taxon>Methanobacteriati</taxon>
        <taxon>Methanobacteriota</taxon>
        <taxon>Stenosarchaea group</taxon>
        <taxon>Halobacteria</taxon>
        <taxon>Halobacteriales</taxon>
        <taxon>Natrialbaceae</taxon>
        <taxon>Natrinema</taxon>
    </lineage>
</organism>
<evidence type="ECO:0000256" key="9">
    <source>
        <dbReference type="SAM" id="Phobius"/>
    </source>
</evidence>
<reference evidence="12" key="1">
    <citation type="submission" date="2016-10" db="EMBL/GenBank/DDBJ databases">
        <authorList>
            <person name="Varghese N."/>
        </authorList>
    </citation>
    <scope>NUCLEOTIDE SEQUENCE [LARGE SCALE GENOMIC DNA]</scope>
    <source>
        <strain evidence="12">CGMCC 1.12284</strain>
    </source>
</reference>
<dbReference type="PANTHER" id="PTHR31412">
    <property type="entry name" value="ZINC METALLOPROTEASE EGY1"/>
    <property type="match status" value="1"/>
</dbReference>
<dbReference type="Pfam" id="PF02163">
    <property type="entry name" value="Peptidase_M50"/>
    <property type="match status" value="1"/>
</dbReference>
<feature type="transmembrane region" description="Helical" evidence="9">
    <location>
        <begin position="100"/>
        <end position="120"/>
    </location>
</feature>
<evidence type="ECO:0000256" key="6">
    <source>
        <dbReference type="ARBA" id="ARBA00022989"/>
    </source>
</evidence>
<feature type="transmembrane region" description="Helical" evidence="9">
    <location>
        <begin position="262"/>
        <end position="282"/>
    </location>
</feature>
<evidence type="ECO:0000256" key="8">
    <source>
        <dbReference type="SAM" id="MobiDB-lite"/>
    </source>
</evidence>
<dbReference type="eggNOG" id="arCOG00609">
    <property type="taxonomic scope" value="Archaea"/>
</dbReference>
<gene>
    <name evidence="11" type="ORF">SAMN05216285_2755</name>
</gene>
<keyword evidence="3 9" id="KW-0812">Transmembrane</keyword>
<feature type="transmembrane region" description="Helical" evidence="9">
    <location>
        <begin position="303"/>
        <end position="321"/>
    </location>
</feature>
<name>A0A1I0PPX9_9EURY</name>
<dbReference type="RefSeq" id="WP_049992111.1">
    <property type="nucleotide sequence ID" value="NZ_FOIS01000003.1"/>
</dbReference>
<keyword evidence="7 9" id="KW-0472">Membrane</keyword>
<evidence type="ECO:0000256" key="4">
    <source>
        <dbReference type="ARBA" id="ARBA00022801"/>
    </source>
</evidence>
<evidence type="ECO:0000256" key="2">
    <source>
        <dbReference type="ARBA" id="ARBA00022670"/>
    </source>
</evidence>
<evidence type="ECO:0000313" key="11">
    <source>
        <dbReference type="EMBL" id="SEW15878.1"/>
    </source>
</evidence>
<dbReference type="GO" id="GO:0008233">
    <property type="term" value="F:peptidase activity"/>
    <property type="evidence" value="ECO:0007669"/>
    <property type="project" value="UniProtKB-KW"/>
</dbReference>
<dbReference type="OrthoDB" id="19110at2157"/>
<feature type="transmembrane region" description="Helical" evidence="9">
    <location>
        <begin position="333"/>
        <end position="350"/>
    </location>
</feature>
<evidence type="ECO:0000256" key="3">
    <source>
        <dbReference type="ARBA" id="ARBA00022692"/>
    </source>
</evidence>
<feature type="transmembrane region" description="Helical" evidence="9">
    <location>
        <begin position="163"/>
        <end position="180"/>
    </location>
</feature>
<comment type="subcellular location">
    <subcellularLocation>
        <location evidence="1">Membrane</location>
        <topology evidence="1">Multi-pass membrane protein</topology>
    </subcellularLocation>
</comment>
<dbReference type="EMBL" id="FOIS01000003">
    <property type="protein sequence ID" value="SEW15878.1"/>
    <property type="molecule type" value="Genomic_DNA"/>
</dbReference>
<dbReference type="PANTHER" id="PTHR31412:SF0">
    <property type="entry name" value="ZINC METALLOPROTEASE EGY1, CHLOROPLASTIC-RELATED"/>
    <property type="match status" value="1"/>
</dbReference>
<protein>
    <submittedName>
        <fullName evidence="11">Peptidase family M50</fullName>
    </submittedName>
</protein>
<keyword evidence="5" id="KW-0809">Transit peptide</keyword>
<evidence type="ECO:0000256" key="1">
    <source>
        <dbReference type="ARBA" id="ARBA00004141"/>
    </source>
</evidence>
<feature type="domain" description="Peptidase M50" evidence="10">
    <location>
        <begin position="135"/>
        <end position="303"/>
    </location>
</feature>
<feature type="region of interest" description="Disordered" evidence="8">
    <location>
        <begin position="1"/>
        <end position="22"/>
    </location>
</feature>
<dbReference type="STRING" id="1202768.SAMN05216285_2755"/>